<dbReference type="EC" id="2.1.1.-" evidence="2"/>
<organism evidence="2 3">
    <name type="scientific">Halobium palmae</name>
    <dbReference type="NCBI Taxonomy" id="1776492"/>
    <lineage>
        <taxon>Archaea</taxon>
        <taxon>Methanobacteriati</taxon>
        <taxon>Methanobacteriota</taxon>
        <taxon>Stenosarchaea group</taxon>
        <taxon>Halobacteria</taxon>
        <taxon>Halobacteriales</taxon>
        <taxon>Haloferacaceae</taxon>
        <taxon>Halobium</taxon>
    </lineage>
</organism>
<dbReference type="AlphaFoldDB" id="A0ABD5RYJ5"/>
<dbReference type="SUPFAM" id="SSF53335">
    <property type="entry name" value="S-adenosyl-L-methionine-dependent methyltransferases"/>
    <property type="match status" value="1"/>
</dbReference>
<evidence type="ECO:0000313" key="3">
    <source>
        <dbReference type="Proteomes" id="UP001596328"/>
    </source>
</evidence>
<sequence length="153" mass="16921">MGFHTFDVDRADALEDPSRYRYCSREELLALLSIHSGAAVADLGSGTGFYTDDVAPYVDTCYAVDVQAEMHDLYREKGLPGNVETVVADVVDLPFDERTLDAAFSTFDRTPNRHIYDTLFGCSTGYRRAGAGPVKMGGSLGQSALRERRRRVE</sequence>
<dbReference type="GO" id="GO:0032259">
    <property type="term" value="P:methylation"/>
    <property type="evidence" value="ECO:0007669"/>
    <property type="project" value="UniProtKB-KW"/>
</dbReference>
<gene>
    <name evidence="2" type="ORF">ACFQE1_09080</name>
</gene>
<dbReference type="GO" id="GO:0008168">
    <property type="term" value="F:methyltransferase activity"/>
    <property type="evidence" value="ECO:0007669"/>
    <property type="project" value="UniProtKB-KW"/>
</dbReference>
<dbReference type="Gene3D" id="3.40.50.150">
    <property type="entry name" value="Vaccinia Virus protein VP39"/>
    <property type="match status" value="1"/>
</dbReference>
<keyword evidence="2" id="KW-0808">Transferase</keyword>
<dbReference type="InterPro" id="IPR029063">
    <property type="entry name" value="SAM-dependent_MTases_sf"/>
</dbReference>
<dbReference type="Proteomes" id="UP001596328">
    <property type="component" value="Unassembled WGS sequence"/>
</dbReference>
<feature type="domain" description="Methyltransferase" evidence="1">
    <location>
        <begin position="40"/>
        <end position="108"/>
    </location>
</feature>
<keyword evidence="2" id="KW-0489">Methyltransferase</keyword>
<protein>
    <submittedName>
        <fullName evidence="2">Class I SAM-dependent methyltransferase</fullName>
        <ecNumber evidence="2">2.1.1.-</ecNumber>
    </submittedName>
</protein>
<proteinExistence type="predicted"/>
<reference evidence="2 3" key="1">
    <citation type="journal article" date="2019" name="Int. J. Syst. Evol. Microbiol.">
        <title>The Global Catalogue of Microorganisms (GCM) 10K type strain sequencing project: providing services to taxonomists for standard genome sequencing and annotation.</title>
        <authorList>
            <consortium name="The Broad Institute Genomics Platform"/>
            <consortium name="The Broad Institute Genome Sequencing Center for Infectious Disease"/>
            <person name="Wu L."/>
            <person name="Ma J."/>
        </authorList>
    </citation>
    <scope>NUCLEOTIDE SEQUENCE [LARGE SCALE GENOMIC DNA]</scope>
    <source>
        <strain evidence="2 3">NBRC 111368</strain>
    </source>
</reference>
<dbReference type="InterPro" id="IPR041698">
    <property type="entry name" value="Methyltransf_25"/>
</dbReference>
<keyword evidence="3" id="KW-1185">Reference proteome</keyword>
<evidence type="ECO:0000259" key="1">
    <source>
        <dbReference type="Pfam" id="PF13649"/>
    </source>
</evidence>
<evidence type="ECO:0000313" key="2">
    <source>
        <dbReference type="EMBL" id="MFC6724524.1"/>
    </source>
</evidence>
<comment type="caution">
    <text evidence="2">The sequence shown here is derived from an EMBL/GenBank/DDBJ whole genome shotgun (WGS) entry which is preliminary data.</text>
</comment>
<dbReference type="EMBL" id="JBHSWU010000204">
    <property type="protein sequence ID" value="MFC6724524.1"/>
    <property type="molecule type" value="Genomic_DNA"/>
</dbReference>
<name>A0ABD5RYJ5_9EURY</name>
<accession>A0ABD5RYJ5</accession>
<dbReference type="Pfam" id="PF13649">
    <property type="entry name" value="Methyltransf_25"/>
    <property type="match status" value="1"/>
</dbReference>